<evidence type="ECO:0000256" key="11">
    <source>
        <dbReference type="PIRSR" id="PIRSR039102-1"/>
    </source>
</evidence>
<evidence type="ECO:0000256" key="7">
    <source>
        <dbReference type="ARBA" id="ARBA00022960"/>
    </source>
</evidence>
<comment type="similarity">
    <text evidence="2 10">Belongs to the D-alanine--D-alanine ligase family.</text>
</comment>
<dbReference type="NCBIfam" id="NF002378">
    <property type="entry name" value="PRK01372.1"/>
    <property type="match status" value="1"/>
</dbReference>
<dbReference type="InterPro" id="IPR011095">
    <property type="entry name" value="Dala_Dala_lig_C"/>
</dbReference>
<dbReference type="SUPFAM" id="SSF56059">
    <property type="entry name" value="Glutathione synthetase ATP-binding domain-like"/>
    <property type="match status" value="1"/>
</dbReference>
<keyword evidence="5 13" id="KW-0547">Nucleotide-binding</keyword>
<comment type="function">
    <text evidence="10">Cell wall formation.</text>
</comment>
<evidence type="ECO:0000259" key="14">
    <source>
        <dbReference type="PROSITE" id="PS50975"/>
    </source>
</evidence>
<dbReference type="Gene3D" id="3.30.1490.20">
    <property type="entry name" value="ATP-grasp fold, A domain"/>
    <property type="match status" value="1"/>
</dbReference>
<keyword evidence="6 13" id="KW-0067">ATP-binding</keyword>
<feature type="active site" evidence="11">
    <location>
        <position position="296"/>
    </location>
</feature>
<dbReference type="UniPathway" id="UPA00219"/>
<feature type="active site" evidence="11">
    <location>
        <position position="16"/>
    </location>
</feature>
<evidence type="ECO:0000256" key="3">
    <source>
        <dbReference type="ARBA" id="ARBA00022490"/>
    </source>
</evidence>
<dbReference type="InterPro" id="IPR005905">
    <property type="entry name" value="D_ala_D_ala"/>
</dbReference>
<evidence type="ECO:0000256" key="10">
    <source>
        <dbReference type="HAMAP-Rule" id="MF_00047"/>
    </source>
</evidence>
<dbReference type="InterPro" id="IPR011761">
    <property type="entry name" value="ATP-grasp"/>
</dbReference>
<dbReference type="GO" id="GO:0008716">
    <property type="term" value="F:D-alanine-D-alanine ligase activity"/>
    <property type="evidence" value="ECO:0007669"/>
    <property type="project" value="UniProtKB-UniRule"/>
</dbReference>
<keyword evidence="3 10" id="KW-0963">Cytoplasm</keyword>
<dbReference type="InterPro" id="IPR011127">
    <property type="entry name" value="Dala_Dala_lig_N"/>
</dbReference>
<comment type="caution">
    <text evidence="15">The sequence shown here is derived from an EMBL/GenBank/DDBJ whole genome shotgun (WGS) entry which is preliminary data.</text>
</comment>
<evidence type="ECO:0000256" key="13">
    <source>
        <dbReference type="PROSITE-ProRule" id="PRU00409"/>
    </source>
</evidence>
<dbReference type="SMART" id="SM01209">
    <property type="entry name" value="GARS_A"/>
    <property type="match status" value="1"/>
</dbReference>
<dbReference type="InterPro" id="IPR000291">
    <property type="entry name" value="D-Ala_lig_Van_CS"/>
</dbReference>
<dbReference type="PROSITE" id="PS00844">
    <property type="entry name" value="DALA_DALA_LIGASE_2"/>
    <property type="match status" value="1"/>
</dbReference>
<evidence type="ECO:0000256" key="1">
    <source>
        <dbReference type="ARBA" id="ARBA00004496"/>
    </source>
</evidence>
<dbReference type="EMBL" id="LCAP01000006">
    <property type="protein sequence ID" value="KKR91431.1"/>
    <property type="molecule type" value="Genomic_DNA"/>
</dbReference>
<dbReference type="Proteomes" id="UP000034190">
    <property type="component" value="Unassembled WGS sequence"/>
</dbReference>
<feature type="binding site" evidence="12">
    <location>
        <position position="285"/>
    </location>
    <ligand>
        <name>Mg(2+)</name>
        <dbReference type="ChEBI" id="CHEBI:18420"/>
        <label>2</label>
    </ligand>
</feature>
<accession>A0A0G0UV65</accession>
<protein>
    <recommendedName>
        <fullName evidence="10">D-alanine--D-alanine ligase</fullName>
        <ecNumber evidence="10">6.3.2.4</ecNumber>
    </recommendedName>
    <alternativeName>
        <fullName evidence="10">D-Ala-D-Ala ligase</fullName>
    </alternativeName>
    <alternativeName>
        <fullName evidence="10">D-alanylalanine synthetase</fullName>
    </alternativeName>
</protein>
<reference evidence="15 16" key="1">
    <citation type="journal article" date="2015" name="Nature">
        <title>rRNA introns, odd ribosomes, and small enigmatic genomes across a large radiation of phyla.</title>
        <authorList>
            <person name="Brown C.T."/>
            <person name="Hug L.A."/>
            <person name="Thomas B.C."/>
            <person name="Sharon I."/>
            <person name="Castelle C.J."/>
            <person name="Singh A."/>
            <person name="Wilkins M.J."/>
            <person name="Williams K.H."/>
            <person name="Banfield J.F."/>
        </authorList>
    </citation>
    <scope>NUCLEOTIDE SEQUENCE [LARGE SCALE GENOMIC DNA]</scope>
</reference>
<feature type="binding site" evidence="12">
    <location>
        <position position="273"/>
    </location>
    <ligand>
        <name>Mg(2+)</name>
        <dbReference type="ChEBI" id="CHEBI:18420"/>
        <label>1</label>
    </ligand>
</feature>
<evidence type="ECO:0000256" key="8">
    <source>
        <dbReference type="ARBA" id="ARBA00022984"/>
    </source>
</evidence>
<comment type="cofactor">
    <cofactor evidence="12">
        <name>Mg(2+)</name>
        <dbReference type="ChEBI" id="CHEBI:18420"/>
    </cofactor>
    <cofactor evidence="12">
        <name>Mn(2+)</name>
        <dbReference type="ChEBI" id="CHEBI:29035"/>
    </cofactor>
    <text evidence="12">Binds 2 magnesium or manganese ions per subunit.</text>
</comment>
<dbReference type="Pfam" id="PF07478">
    <property type="entry name" value="Dala_Dala_lig_C"/>
    <property type="match status" value="1"/>
</dbReference>
<comment type="pathway">
    <text evidence="10">Cell wall biogenesis; peptidoglycan biosynthesis.</text>
</comment>
<evidence type="ECO:0000256" key="5">
    <source>
        <dbReference type="ARBA" id="ARBA00022741"/>
    </source>
</evidence>
<name>A0A0G0UV65_9BACT</name>
<gene>
    <name evidence="10" type="primary">ddl</name>
    <name evidence="15" type="ORF">UU43_C0006G0008</name>
</gene>
<dbReference type="AlphaFoldDB" id="A0A0G0UV65"/>
<comment type="catalytic activity">
    <reaction evidence="10">
        <text>2 D-alanine + ATP = D-alanyl-D-alanine + ADP + phosphate + H(+)</text>
        <dbReference type="Rhea" id="RHEA:11224"/>
        <dbReference type="ChEBI" id="CHEBI:15378"/>
        <dbReference type="ChEBI" id="CHEBI:30616"/>
        <dbReference type="ChEBI" id="CHEBI:43474"/>
        <dbReference type="ChEBI" id="CHEBI:57416"/>
        <dbReference type="ChEBI" id="CHEBI:57822"/>
        <dbReference type="ChEBI" id="CHEBI:456216"/>
        <dbReference type="EC" id="6.3.2.4"/>
    </reaction>
</comment>
<feature type="binding site" evidence="12">
    <location>
        <position position="285"/>
    </location>
    <ligand>
        <name>Mg(2+)</name>
        <dbReference type="ChEBI" id="CHEBI:18420"/>
        <label>1</label>
    </ligand>
</feature>
<evidence type="ECO:0000256" key="12">
    <source>
        <dbReference type="PIRSR" id="PIRSR039102-3"/>
    </source>
</evidence>
<evidence type="ECO:0000256" key="4">
    <source>
        <dbReference type="ARBA" id="ARBA00022598"/>
    </source>
</evidence>
<evidence type="ECO:0000313" key="15">
    <source>
        <dbReference type="EMBL" id="KKR91431.1"/>
    </source>
</evidence>
<dbReference type="PANTHER" id="PTHR23132">
    <property type="entry name" value="D-ALANINE--D-ALANINE LIGASE"/>
    <property type="match status" value="1"/>
</dbReference>
<dbReference type="PANTHER" id="PTHR23132:SF23">
    <property type="entry name" value="D-ALANINE--D-ALANINE LIGASE B"/>
    <property type="match status" value="1"/>
</dbReference>
<dbReference type="Gene3D" id="3.40.50.20">
    <property type="match status" value="1"/>
</dbReference>
<feature type="domain" description="ATP-grasp" evidence="14">
    <location>
        <begin position="110"/>
        <end position="318"/>
    </location>
</feature>
<keyword evidence="8 10" id="KW-0573">Peptidoglycan synthesis</keyword>
<dbReference type="Pfam" id="PF01820">
    <property type="entry name" value="Dala_Dala_lig_N"/>
    <property type="match status" value="2"/>
</dbReference>
<keyword evidence="12" id="KW-0464">Manganese</keyword>
<evidence type="ECO:0000313" key="16">
    <source>
        <dbReference type="Proteomes" id="UP000034190"/>
    </source>
</evidence>
<dbReference type="PROSITE" id="PS50975">
    <property type="entry name" value="ATP_GRASP"/>
    <property type="match status" value="1"/>
</dbReference>
<comment type="subcellular location">
    <subcellularLocation>
        <location evidence="1 10">Cytoplasm</location>
    </subcellularLocation>
</comment>
<keyword evidence="4 10" id="KW-0436">Ligase</keyword>
<dbReference type="PIRSF" id="PIRSF039102">
    <property type="entry name" value="Ddl/VanB"/>
    <property type="match status" value="1"/>
</dbReference>
<dbReference type="GO" id="GO:0008360">
    <property type="term" value="P:regulation of cell shape"/>
    <property type="evidence" value="ECO:0007669"/>
    <property type="project" value="UniProtKB-KW"/>
</dbReference>
<feature type="binding site" evidence="12">
    <location>
        <position position="287"/>
    </location>
    <ligand>
        <name>Mg(2+)</name>
        <dbReference type="ChEBI" id="CHEBI:18420"/>
        <label>2</label>
    </ligand>
</feature>
<evidence type="ECO:0000256" key="2">
    <source>
        <dbReference type="ARBA" id="ARBA00010871"/>
    </source>
</evidence>
<evidence type="ECO:0000256" key="9">
    <source>
        <dbReference type="ARBA" id="ARBA00023316"/>
    </source>
</evidence>
<dbReference type="PATRIC" id="fig|1618635.3.peg.388"/>
<proteinExistence type="inferred from homology"/>
<sequence length="325" mass="35597">MSSIRVGVLRGGPSLEHEISLKTGESILSNLPKKYSAKDIFIDKKGEWHLNGKSYHHDQIFRNIDVIFNALHGEYGEDGKVQQLLDSYGVPYTGSGALASAIGMNKILSRAFFKNAGLRMPKGFDVVLGGKTEEIARGVFKNAPPPWVVKYPFGGSSVGVFIARSFGDLVSALEKVFSFGATSSKVLIEEYISGREATCGVIDEFRNQKNYALPIVEIIPPAKSGFFSCDVKYTGETKELCPSDFDMRTKKEIEAMAVLAHNAIGGRHYSRSDFIVSKKGIYILEINTLPGLTSQSLLPKALNAVGSSQRELIEHLINMAINDVK</sequence>
<keyword evidence="7 10" id="KW-0133">Cell shape</keyword>
<dbReference type="EC" id="6.3.2.4" evidence="10"/>
<dbReference type="InterPro" id="IPR016185">
    <property type="entry name" value="PreATP-grasp_dom_sf"/>
</dbReference>
<dbReference type="GO" id="GO:0046872">
    <property type="term" value="F:metal ion binding"/>
    <property type="evidence" value="ECO:0007669"/>
    <property type="project" value="UniProtKB-KW"/>
</dbReference>
<dbReference type="SUPFAM" id="SSF52440">
    <property type="entry name" value="PreATP-grasp domain"/>
    <property type="match status" value="1"/>
</dbReference>
<keyword evidence="9 10" id="KW-0961">Cell wall biogenesis/degradation</keyword>
<dbReference type="Gene3D" id="3.30.470.20">
    <property type="entry name" value="ATP-grasp fold, B domain"/>
    <property type="match status" value="1"/>
</dbReference>
<keyword evidence="12" id="KW-0460">Magnesium</keyword>
<organism evidence="15 16">
    <name type="scientific">Candidatus Falkowbacteria bacterium GW2011_GWA2_41_14</name>
    <dbReference type="NCBI Taxonomy" id="1618635"/>
    <lineage>
        <taxon>Bacteria</taxon>
        <taxon>Candidatus Falkowiibacteriota</taxon>
    </lineage>
</organism>
<dbReference type="HAMAP" id="MF_00047">
    <property type="entry name" value="Dala_Dala_lig"/>
    <property type="match status" value="1"/>
</dbReference>
<dbReference type="GO" id="GO:0071555">
    <property type="term" value="P:cell wall organization"/>
    <property type="evidence" value="ECO:0007669"/>
    <property type="project" value="UniProtKB-KW"/>
</dbReference>
<evidence type="ECO:0000256" key="6">
    <source>
        <dbReference type="ARBA" id="ARBA00022840"/>
    </source>
</evidence>
<dbReference type="GO" id="GO:0009252">
    <property type="term" value="P:peptidoglycan biosynthetic process"/>
    <property type="evidence" value="ECO:0007669"/>
    <property type="project" value="UniProtKB-UniRule"/>
</dbReference>
<dbReference type="GO" id="GO:0005737">
    <property type="term" value="C:cytoplasm"/>
    <property type="evidence" value="ECO:0007669"/>
    <property type="project" value="UniProtKB-SubCell"/>
</dbReference>
<dbReference type="InterPro" id="IPR013815">
    <property type="entry name" value="ATP_grasp_subdomain_1"/>
</dbReference>
<feature type="active site" evidence="11">
    <location>
        <position position="156"/>
    </location>
</feature>
<keyword evidence="12" id="KW-0479">Metal-binding</keyword>
<dbReference type="GO" id="GO:0005524">
    <property type="term" value="F:ATP binding"/>
    <property type="evidence" value="ECO:0007669"/>
    <property type="project" value="UniProtKB-UniRule"/>
</dbReference>